<feature type="transmembrane region" description="Helical" evidence="2">
    <location>
        <begin position="20"/>
        <end position="43"/>
    </location>
</feature>
<evidence type="ECO:0000256" key="1">
    <source>
        <dbReference type="SAM" id="MobiDB-lite"/>
    </source>
</evidence>
<protein>
    <submittedName>
        <fullName evidence="3">HDC13141</fullName>
    </submittedName>
</protein>
<proteinExistence type="predicted"/>
<keyword evidence="2" id="KW-0812">Transmembrane</keyword>
<sequence length="196" mass="22606">MYRKGVHNSHYSHYSLLCQISAGFMCTRNVFHLLLSFIFCFIYESSSSLRRLDKAAIWRRLASARSNQSAQPRRHSKPSCWPTGPSPSRSPIRSRSRNRCRNRSQAAPDAASRVNPAGLIRSDRNPPRTHIHERHTHNGHKNPTTIGQSDRTKLDLRINNQYKHDVRYKLILLKAFGISDWEISLPRAAKKLNSCY</sequence>
<feature type="compositionally biased region" description="Basic residues" evidence="1">
    <location>
        <begin position="92"/>
        <end position="102"/>
    </location>
</feature>
<gene>
    <name evidence="3" type="ORF">HDC13141</name>
</gene>
<feature type="compositionally biased region" description="Basic residues" evidence="1">
    <location>
        <begin position="127"/>
        <end position="140"/>
    </location>
</feature>
<keyword evidence="2" id="KW-1133">Transmembrane helix</keyword>
<evidence type="ECO:0000256" key="2">
    <source>
        <dbReference type="SAM" id="Phobius"/>
    </source>
</evidence>
<dbReference type="EMBL" id="BK002477">
    <property type="protein sequence ID" value="DAA03983.1"/>
    <property type="molecule type" value="Genomic_DNA"/>
</dbReference>
<keyword evidence="2" id="KW-0472">Membrane</keyword>
<organism evidence="3">
    <name type="scientific">Drosophila melanogaster</name>
    <name type="common">Fruit fly</name>
    <dbReference type="NCBI Taxonomy" id="7227"/>
    <lineage>
        <taxon>Eukaryota</taxon>
        <taxon>Metazoa</taxon>
        <taxon>Ecdysozoa</taxon>
        <taxon>Arthropoda</taxon>
        <taxon>Hexapoda</taxon>
        <taxon>Insecta</taxon>
        <taxon>Pterygota</taxon>
        <taxon>Neoptera</taxon>
        <taxon>Endopterygota</taxon>
        <taxon>Diptera</taxon>
        <taxon>Brachycera</taxon>
        <taxon>Muscomorpha</taxon>
        <taxon>Ephydroidea</taxon>
        <taxon>Drosophilidae</taxon>
        <taxon>Drosophila</taxon>
        <taxon>Sophophora</taxon>
    </lineage>
</organism>
<dbReference type="AlphaFoldDB" id="Q6IK89"/>
<evidence type="ECO:0000313" key="3">
    <source>
        <dbReference type="EMBL" id="DAA03983.1"/>
    </source>
</evidence>
<reference evidence="3" key="1">
    <citation type="journal article" date="2003" name="Genome Biol.">
        <title>An integrated gene annotation and transcriptional profiling approach towards the full gene content of the Drosophila genome.</title>
        <authorList>
            <person name="Hild M."/>
            <person name="Beckmann B."/>
            <person name="Haas S.A."/>
            <person name="Koch B."/>
            <person name="Solovyev V."/>
            <person name="Busold C."/>
            <person name="Fellenberg K."/>
            <person name="Boutros M."/>
            <person name="Vingron M."/>
            <person name="Sauer F."/>
            <person name="Hoheisel J.D."/>
            <person name="Paro R."/>
        </authorList>
    </citation>
    <scope>NUCLEOTIDE SEQUENCE</scope>
</reference>
<feature type="region of interest" description="Disordered" evidence="1">
    <location>
        <begin position="63"/>
        <end position="148"/>
    </location>
</feature>
<accession>Q6IK89</accession>
<name>Q6IK89_DROME</name>